<evidence type="ECO:0000256" key="1">
    <source>
        <dbReference type="SAM" id="MobiDB-lite"/>
    </source>
</evidence>
<dbReference type="SUPFAM" id="SSF48264">
    <property type="entry name" value="Cytochrome P450"/>
    <property type="match status" value="1"/>
</dbReference>
<organism evidence="2 3">
    <name type="scientific">Streptomyces eurythermus</name>
    <dbReference type="NCBI Taxonomy" id="42237"/>
    <lineage>
        <taxon>Bacteria</taxon>
        <taxon>Bacillati</taxon>
        <taxon>Actinomycetota</taxon>
        <taxon>Actinomycetes</taxon>
        <taxon>Kitasatosporales</taxon>
        <taxon>Streptomycetaceae</taxon>
        <taxon>Streptomyces</taxon>
    </lineage>
</organism>
<dbReference type="EMBL" id="JBICBM010000007">
    <property type="protein sequence ID" value="MFF9883145.1"/>
    <property type="molecule type" value="Genomic_DNA"/>
</dbReference>
<keyword evidence="3" id="KW-1185">Reference proteome</keyword>
<sequence length="68" mass="7298">MGRSSPFGDGNRKRIGEHFGTVEALLALGTLCARRRLRPVPGAEVRPRPEKTLGTGPLPMLAHLRAPG</sequence>
<dbReference type="RefSeq" id="WP_030777481.1">
    <property type="nucleotide sequence ID" value="NZ_JBEYZS010000011.1"/>
</dbReference>
<protein>
    <submittedName>
        <fullName evidence="2">Cytochrome P450</fullName>
    </submittedName>
</protein>
<evidence type="ECO:0000313" key="3">
    <source>
        <dbReference type="Proteomes" id="UP001603418"/>
    </source>
</evidence>
<name>A0ABW6YWD0_9ACTN</name>
<comment type="caution">
    <text evidence="2">The sequence shown here is derived from an EMBL/GenBank/DDBJ whole genome shotgun (WGS) entry which is preliminary data.</text>
</comment>
<gene>
    <name evidence="2" type="ORF">ACF1HC_16325</name>
</gene>
<proteinExistence type="predicted"/>
<reference evidence="2 3" key="1">
    <citation type="submission" date="2024-10" db="EMBL/GenBank/DDBJ databases">
        <title>The Natural Products Discovery Center: Release of the First 8490 Sequenced Strains for Exploring Actinobacteria Biosynthetic Diversity.</title>
        <authorList>
            <person name="Kalkreuter E."/>
            <person name="Kautsar S.A."/>
            <person name="Yang D."/>
            <person name="Bader C.D."/>
            <person name="Teijaro C.N."/>
            <person name="Fluegel L."/>
            <person name="Davis C.M."/>
            <person name="Simpson J.R."/>
            <person name="Lauterbach L."/>
            <person name="Steele A.D."/>
            <person name="Gui C."/>
            <person name="Meng S."/>
            <person name="Li G."/>
            <person name="Viehrig K."/>
            <person name="Ye F."/>
            <person name="Su P."/>
            <person name="Kiefer A.F."/>
            <person name="Nichols A."/>
            <person name="Cepeda A.J."/>
            <person name="Yan W."/>
            <person name="Fan B."/>
            <person name="Jiang Y."/>
            <person name="Adhikari A."/>
            <person name="Zheng C.-J."/>
            <person name="Schuster L."/>
            <person name="Cowan T.M."/>
            <person name="Smanski M.J."/>
            <person name="Chevrette M.G."/>
            <person name="De Carvalho L.P.S."/>
            <person name="Shen B."/>
        </authorList>
    </citation>
    <scope>NUCLEOTIDE SEQUENCE [LARGE SCALE GENOMIC DNA]</scope>
    <source>
        <strain evidence="2 3">NPDC013366</strain>
    </source>
</reference>
<dbReference type="InterPro" id="IPR036396">
    <property type="entry name" value="Cyt_P450_sf"/>
</dbReference>
<evidence type="ECO:0000313" key="2">
    <source>
        <dbReference type="EMBL" id="MFF9883145.1"/>
    </source>
</evidence>
<dbReference type="Gene3D" id="1.10.630.10">
    <property type="entry name" value="Cytochrome P450"/>
    <property type="match status" value="1"/>
</dbReference>
<feature type="region of interest" description="Disordered" evidence="1">
    <location>
        <begin position="42"/>
        <end position="68"/>
    </location>
</feature>
<dbReference type="Proteomes" id="UP001603418">
    <property type="component" value="Unassembled WGS sequence"/>
</dbReference>
<accession>A0ABW6YWD0</accession>